<proteinExistence type="predicted"/>
<dbReference type="Proteomes" id="UP000075816">
    <property type="component" value="Unassembled WGS sequence"/>
</dbReference>
<dbReference type="Pfam" id="PF09414">
    <property type="entry name" value="RNA_ligase"/>
    <property type="match status" value="1"/>
</dbReference>
<feature type="domain" description="RNA ligase" evidence="1">
    <location>
        <begin position="31"/>
        <end position="219"/>
    </location>
</feature>
<dbReference type="SUPFAM" id="SSF56091">
    <property type="entry name" value="DNA ligase/mRNA capping enzyme, catalytic domain"/>
    <property type="match status" value="1"/>
</dbReference>
<organism evidence="2 3">
    <name type="scientific">Fusobacterium necrophorum subsp. funduliforme</name>
    <dbReference type="NCBI Taxonomy" id="143387"/>
    <lineage>
        <taxon>Bacteria</taxon>
        <taxon>Fusobacteriati</taxon>
        <taxon>Fusobacteriota</taxon>
        <taxon>Fusobacteriia</taxon>
        <taxon>Fusobacteriales</taxon>
        <taxon>Fusobacteriaceae</taxon>
        <taxon>Fusobacterium</taxon>
    </lineage>
</organism>
<evidence type="ECO:0000313" key="2">
    <source>
        <dbReference type="EMBL" id="KYL05230.1"/>
    </source>
</evidence>
<evidence type="ECO:0000313" key="3">
    <source>
        <dbReference type="Proteomes" id="UP000075816"/>
    </source>
</evidence>
<dbReference type="Gene3D" id="3.30.470.30">
    <property type="entry name" value="DNA ligase/mRNA capping enzyme"/>
    <property type="match status" value="1"/>
</dbReference>
<dbReference type="RefSeq" id="WP_062680712.1">
    <property type="nucleotide sequence ID" value="NZ_LVEA01000001.1"/>
</dbReference>
<comment type="caution">
    <text evidence="2">The sequence shown here is derived from an EMBL/GenBank/DDBJ whole genome shotgun (WGS) entry which is preliminary data.</text>
</comment>
<name>A0A162J6M3_9FUSO</name>
<protein>
    <recommendedName>
        <fullName evidence="1">RNA ligase domain-containing protein</fullName>
    </recommendedName>
</protein>
<gene>
    <name evidence="2" type="ORF">A2J07_00410</name>
</gene>
<dbReference type="AlphaFoldDB" id="A0A162J6M3"/>
<evidence type="ECO:0000259" key="1">
    <source>
        <dbReference type="Pfam" id="PF09414"/>
    </source>
</evidence>
<sequence>MFYKYPHIGQFRDVVDYINHNYEEKPIIVFEGTTKLHGTNGAIVYTLNDKYLVQSRNRTLCLEHDNQGFFQFMNQTERKSFLTSVLKEKLLEENKKKPEIEGIVLFGEFAGENIQKGVAISNMKKFFAPFDVMFIVKDNENLIPAALDILKDFYSKEHRIFPIPFINKPIVLPILFKTPKEMANILEFYTKKVEEQCPFAKHFGIEGIGEGIVWKSQYDGKTLTFKTKGKKHATVKVKKELIPIDYEKRENMMNFIDSVLTKRRLEQGIEYFKEMEIPVTIQNITKFIKWVSEDVIREEENTILNSEFDSKKLIKSLNTEIAKRYKKILEEF</sequence>
<accession>A0A162J6M3</accession>
<dbReference type="InterPro" id="IPR021122">
    <property type="entry name" value="RNA_ligase_dom_REL/Rnl2"/>
</dbReference>
<reference evidence="2 3" key="1">
    <citation type="submission" date="2016-03" db="EMBL/GenBank/DDBJ databases">
        <title>Comparative genomics of human isolates of Fusobacterium necrophorum.</title>
        <authorList>
            <person name="Jensen A."/>
            <person name="Bank S."/>
            <person name="Andersen P.S."/>
            <person name="Kristensen L.H."/>
            <person name="Prag J."/>
        </authorList>
    </citation>
    <scope>NUCLEOTIDE SEQUENCE [LARGE SCALE GENOMIC DNA]</scope>
    <source>
        <strain evidence="2 3">LS_1264</strain>
    </source>
</reference>
<dbReference type="EMBL" id="LVEA01000001">
    <property type="protein sequence ID" value="KYL05230.1"/>
    <property type="molecule type" value="Genomic_DNA"/>
</dbReference>